<proteinExistence type="predicted"/>
<protein>
    <submittedName>
        <fullName evidence="2">Uncharacterized protein</fullName>
    </submittedName>
</protein>
<organism evidence="2 3">
    <name type="scientific">Cryobacterium gelidum</name>
    <dbReference type="NCBI Taxonomy" id="1259164"/>
    <lineage>
        <taxon>Bacteria</taxon>
        <taxon>Bacillati</taxon>
        <taxon>Actinomycetota</taxon>
        <taxon>Actinomycetes</taxon>
        <taxon>Micrococcales</taxon>
        <taxon>Microbacteriaceae</taxon>
        <taxon>Cryobacterium</taxon>
    </lineage>
</organism>
<keyword evidence="1" id="KW-1133">Transmembrane helix</keyword>
<evidence type="ECO:0000313" key="3">
    <source>
        <dbReference type="Proteomes" id="UP000297983"/>
    </source>
</evidence>
<accession>A0A4R9B2B2</accession>
<comment type="caution">
    <text evidence="2">The sequence shown here is derived from an EMBL/GenBank/DDBJ whole genome shotgun (WGS) entry which is preliminary data.</text>
</comment>
<sequence length="126" mass="13653">MSNAHNGTRDDADTITATRRQPPRWLLLAIALFFGLFYAYDVWEAVGNLVGLNLQAQSLDTQLSGVGWAVLMFAVVLPILVYALAYWLGRNRAFGVQALTLLVGLCAVAAVSLDITAAFTLGRLIL</sequence>
<gene>
    <name evidence="2" type="ORF">E3T50_01555</name>
</gene>
<evidence type="ECO:0000256" key="1">
    <source>
        <dbReference type="SAM" id="Phobius"/>
    </source>
</evidence>
<keyword evidence="1" id="KW-0812">Transmembrane</keyword>
<reference evidence="2 3" key="1">
    <citation type="submission" date="2019-03" db="EMBL/GenBank/DDBJ databases">
        <title>Genomics of glacier-inhabiting Cryobacterium strains.</title>
        <authorList>
            <person name="Liu Q."/>
            <person name="Xin Y.-H."/>
        </authorList>
    </citation>
    <scope>NUCLEOTIDE SEQUENCE [LARGE SCALE GENOMIC DNA]</scope>
    <source>
        <strain evidence="2 3">Hz16</strain>
    </source>
</reference>
<feature type="transmembrane region" description="Helical" evidence="1">
    <location>
        <begin position="25"/>
        <end position="43"/>
    </location>
</feature>
<dbReference type="EMBL" id="SOHL01000003">
    <property type="protein sequence ID" value="TFD73641.1"/>
    <property type="molecule type" value="Genomic_DNA"/>
</dbReference>
<dbReference type="Proteomes" id="UP000297983">
    <property type="component" value="Unassembled WGS sequence"/>
</dbReference>
<name>A0A4R9B2B2_9MICO</name>
<feature type="transmembrane region" description="Helical" evidence="1">
    <location>
        <begin position="99"/>
        <end position="121"/>
    </location>
</feature>
<keyword evidence="3" id="KW-1185">Reference proteome</keyword>
<evidence type="ECO:0000313" key="2">
    <source>
        <dbReference type="EMBL" id="TFD73641.1"/>
    </source>
</evidence>
<feature type="transmembrane region" description="Helical" evidence="1">
    <location>
        <begin position="63"/>
        <end position="87"/>
    </location>
</feature>
<dbReference type="AlphaFoldDB" id="A0A4R9B2B2"/>
<keyword evidence="1" id="KW-0472">Membrane</keyword>
<dbReference type="RefSeq" id="WP_134550248.1">
    <property type="nucleotide sequence ID" value="NZ_SOHL01000003.1"/>
</dbReference>